<accession>A0AAU6W0Z4</accession>
<gene>
    <name evidence="3" type="ORF">Draal01_00030</name>
</gene>
<dbReference type="Pfam" id="PF22530">
    <property type="entry name" value="Terminase-T7_RNaseH-like"/>
    <property type="match status" value="1"/>
</dbReference>
<dbReference type="EMBL" id="PP179322">
    <property type="protein sequence ID" value="XAI70371.1"/>
    <property type="molecule type" value="Genomic_DNA"/>
</dbReference>
<name>A0AAU6W0Z4_9VIRU</name>
<evidence type="ECO:0000259" key="2">
    <source>
        <dbReference type="Pfam" id="PF22530"/>
    </source>
</evidence>
<evidence type="ECO:0000256" key="1">
    <source>
        <dbReference type="SAM" id="MobiDB-lite"/>
    </source>
</evidence>
<dbReference type="NCBIfam" id="NF033889">
    <property type="entry name" value="termin_lrg_T7"/>
    <property type="match status" value="1"/>
</dbReference>
<dbReference type="InterPro" id="IPR054762">
    <property type="entry name" value="Gp19_RNaseH-like"/>
</dbReference>
<evidence type="ECO:0000313" key="3">
    <source>
        <dbReference type="EMBL" id="XAI70371.1"/>
    </source>
</evidence>
<reference evidence="3" key="1">
    <citation type="journal article" date="2024" name="J. Gen. Virol.">
        <title>Novel phages of Pseudomonas syringae unveil numerous potential auxiliary metabolic genes.</title>
        <authorList>
            <person name="Feltin C."/>
            <person name="Garneau J.R."/>
            <person name="Morris C.E."/>
            <person name="Berard A."/>
            <person name="Torres-Barcelo C."/>
        </authorList>
    </citation>
    <scope>NUCLEOTIDE SEQUENCE</scope>
</reference>
<sequence>MDQKQRFAHAAMVADTYLHFVDFATDGMAFLGFPLTDMQADIAEFMEAGPRLRMVMAQRGEAKSTLAALYAVWRIIQRCTTRVLIVSAGELQASEVATLVVRLITTWDILEYLRPDRQAGDRASVTAFDVHYTLKGIDKSPSVACVGITANLPGKRADLLIPDDIESPKNAMTSTERAKLKHLSKEFSSICTHGDILYLGTPQTKDSIYNSLPGRGFLVRIWPGRYPTPDEVQKYGSRLAPYLAERIAADPSLQTGGGLDGTRGQPSDEHRFNEADLVEKELDKGPEDFSLQHMLDTSLNDAARQQLRLSDLMVANFDYESVPEIMPYRADPRLLCAQVAAPDFPVAMSLMYHPVTVECAYVTPQLRMCYIDPAGGGGDELGFGISTAVGPYIHSLDMGGLKGGLTEANGMRLCALFKKYGVTVVQVESNMGHGLFEINLRAIIEKHKIGFVTENGVPVMADTWFGSVGVIGEYSTGQKEKRIIDSVVGAMQRHRVVLHQQVFDSDRLYGEQHGADKRAAYSLFQQISSITTDRNSLQHDDRIEAWAGSIRYWKGVLAMDETQAAAKRKLEDARQHMENPMGYDDIPKRLKGTRNSIQRRRR</sequence>
<dbReference type="InterPro" id="IPR027417">
    <property type="entry name" value="P-loop_NTPase"/>
</dbReference>
<proteinExistence type="predicted"/>
<feature type="compositionally biased region" description="Basic residues" evidence="1">
    <location>
        <begin position="589"/>
        <end position="602"/>
    </location>
</feature>
<feature type="region of interest" description="Disordered" evidence="1">
    <location>
        <begin position="578"/>
        <end position="602"/>
    </location>
</feature>
<feature type="domain" description="Terminase large subunit ribonuclease H-like" evidence="2">
    <location>
        <begin position="371"/>
        <end position="496"/>
    </location>
</feature>
<protein>
    <submittedName>
        <fullName evidence="3">DNA maturase</fullName>
    </submittedName>
</protein>
<dbReference type="InterPro" id="IPR047987">
    <property type="entry name" value="Gp19-like_virus"/>
</dbReference>
<dbReference type="Gene3D" id="3.40.50.300">
    <property type="entry name" value="P-loop containing nucleotide triphosphate hydrolases"/>
    <property type="match status" value="1"/>
</dbReference>
<organism evidence="3">
    <name type="scientific">Pseudomonas phage Draal01</name>
    <dbReference type="NCBI Taxonomy" id="3138532"/>
    <lineage>
        <taxon>Viruses</taxon>
    </lineage>
</organism>